<dbReference type="KEGG" id="dak:DaAHT2_1415"/>
<dbReference type="InterPro" id="IPR028431">
    <property type="entry name" value="NADP_DH_HndA-like"/>
</dbReference>
<evidence type="ECO:0000313" key="4">
    <source>
        <dbReference type="EMBL" id="ADH86110.1"/>
    </source>
</evidence>
<dbReference type="Gene3D" id="3.40.30.10">
    <property type="entry name" value="Glutaredoxin"/>
    <property type="match status" value="1"/>
</dbReference>
<name>D6Z3I5_DESAT</name>
<dbReference type="Gene3D" id="1.10.10.1590">
    <property type="entry name" value="NADH-quinone oxidoreductase subunit E"/>
    <property type="match status" value="1"/>
</dbReference>
<dbReference type="GO" id="GO:0051536">
    <property type="term" value="F:iron-sulfur cluster binding"/>
    <property type="evidence" value="ECO:0007669"/>
    <property type="project" value="UniProtKB-KW"/>
</dbReference>
<keyword evidence="2" id="KW-0408">Iron</keyword>
<dbReference type="GO" id="GO:0046872">
    <property type="term" value="F:metal ion binding"/>
    <property type="evidence" value="ECO:0007669"/>
    <property type="project" value="UniProtKB-KW"/>
</dbReference>
<dbReference type="EMBL" id="CP001940">
    <property type="protein sequence ID" value="ADH86110.1"/>
    <property type="molecule type" value="Genomic_DNA"/>
</dbReference>
<dbReference type="eggNOG" id="COG1905">
    <property type="taxonomic scope" value="Bacteria"/>
</dbReference>
<dbReference type="InterPro" id="IPR036249">
    <property type="entry name" value="Thioredoxin-like_sf"/>
</dbReference>
<dbReference type="CDD" id="cd03064">
    <property type="entry name" value="TRX_Fd_NuoE"/>
    <property type="match status" value="1"/>
</dbReference>
<dbReference type="InterPro" id="IPR042128">
    <property type="entry name" value="NuoE_dom"/>
</dbReference>
<keyword evidence="4" id="KW-0830">Ubiquinone</keyword>
<dbReference type="FunCoup" id="D6Z3I5">
    <property type="interactions" value="366"/>
</dbReference>
<dbReference type="Pfam" id="PF01257">
    <property type="entry name" value="2Fe-2S_thioredx"/>
    <property type="match status" value="1"/>
</dbReference>
<dbReference type="STRING" id="589865.DaAHT2_1415"/>
<gene>
    <name evidence="4" type="ordered locus">DaAHT2_1415</name>
</gene>
<evidence type="ECO:0000256" key="1">
    <source>
        <dbReference type="ARBA" id="ARBA00022723"/>
    </source>
</evidence>
<proteinExistence type="predicted"/>
<reference evidence="5" key="1">
    <citation type="submission" date="2010-02" db="EMBL/GenBank/DDBJ databases">
        <title>Complete sequence of Desulfurivibrio alkaliphilus AHT2.</title>
        <authorList>
            <consortium name="US DOE Joint Genome Institute"/>
            <person name="Pitluck S."/>
            <person name="Chertkov O."/>
            <person name="Detter J.C."/>
            <person name="Han C."/>
            <person name="Tapia R."/>
            <person name="Larimer F."/>
            <person name="Land M."/>
            <person name="Hauser L."/>
            <person name="Kyrpides N."/>
            <person name="Mikhailova N."/>
            <person name="Sorokin D.Y."/>
            <person name="Muyzer G."/>
            <person name="Woyke T."/>
        </authorList>
    </citation>
    <scope>NUCLEOTIDE SEQUENCE [LARGE SCALE GENOMIC DNA]</scope>
    <source>
        <strain evidence="5">DSM 19089 / UNIQEM U267 / AHT2</strain>
    </source>
</reference>
<dbReference type="PANTHER" id="PTHR43342:SF2">
    <property type="entry name" value="POTENTIAL NAD-REDUCING HYDROGENASE SUBUNIT"/>
    <property type="match status" value="1"/>
</dbReference>
<dbReference type="Proteomes" id="UP000001508">
    <property type="component" value="Chromosome"/>
</dbReference>
<dbReference type="InParanoid" id="D6Z3I5"/>
<dbReference type="HOGENOM" id="CLU_054362_2_1_7"/>
<keyword evidence="5" id="KW-1185">Reference proteome</keyword>
<keyword evidence="3" id="KW-0411">Iron-sulfur</keyword>
<evidence type="ECO:0000256" key="3">
    <source>
        <dbReference type="ARBA" id="ARBA00023014"/>
    </source>
</evidence>
<accession>D6Z3I5</accession>
<protein>
    <submittedName>
        <fullName evidence="4">NADH dehydrogenase (Ubiquinone) 24 kDa subunit</fullName>
    </submittedName>
</protein>
<dbReference type="SUPFAM" id="SSF52833">
    <property type="entry name" value="Thioredoxin-like"/>
    <property type="match status" value="1"/>
</dbReference>
<dbReference type="PANTHER" id="PTHR43342">
    <property type="entry name" value="NADH-QUINONE OXIDOREDUCTASE, E SUBUNIT"/>
    <property type="match status" value="1"/>
</dbReference>
<dbReference type="InterPro" id="IPR041921">
    <property type="entry name" value="NuoE_N"/>
</dbReference>
<dbReference type="AlphaFoldDB" id="D6Z3I5"/>
<sequence length="206" mass="22083">MVIASPPTYLKMEIPGQVFSAMGKHALAEKNMPSAPRPVTNTAADKRWRPVEAAMRRNGYRAGGLIEALHAVQRAYGYIDEAAMRAIGAALQLPLSKIYGVVTFYHFFHLKPKGRHTCVVCLGTACYIKGADRLLQTISREQQVSPGETTADGRLSLLTARCVGACGQAPAVVIDDQVVGQAEESAIHRQLAGLNSAGPGSDEEQP</sequence>
<organism evidence="4 5">
    <name type="scientific">Desulfurivibrio alkaliphilus (strain DSM 19089 / UNIQEM U267 / AHT2)</name>
    <dbReference type="NCBI Taxonomy" id="589865"/>
    <lineage>
        <taxon>Bacteria</taxon>
        <taxon>Pseudomonadati</taxon>
        <taxon>Thermodesulfobacteriota</taxon>
        <taxon>Desulfobulbia</taxon>
        <taxon>Desulfobulbales</taxon>
        <taxon>Desulfobulbaceae</taxon>
        <taxon>Desulfurivibrio</taxon>
    </lineage>
</organism>
<evidence type="ECO:0000256" key="2">
    <source>
        <dbReference type="ARBA" id="ARBA00023004"/>
    </source>
</evidence>
<evidence type="ECO:0000313" key="5">
    <source>
        <dbReference type="Proteomes" id="UP000001508"/>
    </source>
</evidence>
<keyword evidence="1" id="KW-0479">Metal-binding</keyword>